<protein>
    <submittedName>
        <fullName evidence="4">Ankyrin repeat domain-containing protein</fullName>
    </submittedName>
</protein>
<evidence type="ECO:0000313" key="5">
    <source>
        <dbReference type="Proteomes" id="UP001549749"/>
    </source>
</evidence>
<dbReference type="Proteomes" id="UP001549749">
    <property type="component" value="Unassembled WGS sequence"/>
</dbReference>
<dbReference type="InterPro" id="IPR050745">
    <property type="entry name" value="Multifunctional_regulatory"/>
</dbReference>
<dbReference type="Gene3D" id="1.25.40.20">
    <property type="entry name" value="Ankyrin repeat-containing domain"/>
    <property type="match status" value="3"/>
</dbReference>
<dbReference type="PANTHER" id="PTHR24189:SF50">
    <property type="entry name" value="ANKYRIN REPEAT AND SOCS BOX PROTEIN 2"/>
    <property type="match status" value="1"/>
</dbReference>
<evidence type="ECO:0000256" key="2">
    <source>
        <dbReference type="ARBA" id="ARBA00023043"/>
    </source>
</evidence>
<comment type="caution">
    <text evidence="4">The sequence shown here is derived from an EMBL/GenBank/DDBJ whole genome shotgun (WGS) entry which is preliminary data.</text>
</comment>
<keyword evidence="1" id="KW-0677">Repeat</keyword>
<name>A0ABV2TAR7_9BACT</name>
<dbReference type="SMART" id="SM00248">
    <property type="entry name" value="ANK"/>
    <property type="match status" value="5"/>
</dbReference>
<dbReference type="EMBL" id="JBEXAC010000002">
    <property type="protein sequence ID" value="MET7000126.1"/>
    <property type="molecule type" value="Genomic_DNA"/>
</dbReference>
<gene>
    <name evidence="4" type="ORF">ABR189_22235</name>
</gene>
<evidence type="ECO:0000256" key="3">
    <source>
        <dbReference type="PROSITE-ProRule" id="PRU00023"/>
    </source>
</evidence>
<dbReference type="SUPFAM" id="SSF48403">
    <property type="entry name" value="Ankyrin repeat"/>
    <property type="match status" value="1"/>
</dbReference>
<sequence>MTETITLADALKRNQLDEARKKLEQHEKLPKDLPSHEQRSIYDQLVQAKAFDIITQLVQHHSIETDLYEYKQLDGSIFESIFRYLGKAQADQEFLAAFLEKVDNINDAVNNKTLLQLAFNRSVPVELIQVLADAGCDVHYKDNYEEGYLHKIIQEYDIKEATGLVYFEYLLEQGLDLNAGNIVRTTPLHVALDRNKRQYVDFLLQQGADPNLPGKDGETAFYMAVVHQVCDAALYEKLAQYAPADFNVINKNGETLLGGALRMRNASERDIQLIKALVRDGADVYQTSVYYSQDKAAMDWVSEKNGDLLEALLEMGVVDLDHRDNSGNTLLHKVCAYNVNYDQEAARQLYRKAKMLLAQGADVNALNDQDQSPMDLAAQDNLKAKTVELLLKHKA</sequence>
<dbReference type="InterPro" id="IPR002110">
    <property type="entry name" value="Ankyrin_rpt"/>
</dbReference>
<accession>A0ABV2TAR7</accession>
<dbReference type="InterPro" id="IPR036770">
    <property type="entry name" value="Ankyrin_rpt-contain_sf"/>
</dbReference>
<organism evidence="4 5">
    <name type="scientific">Chitinophaga defluvii</name>
    <dbReference type="NCBI Taxonomy" id="3163343"/>
    <lineage>
        <taxon>Bacteria</taxon>
        <taxon>Pseudomonadati</taxon>
        <taxon>Bacteroidota</taxon>
        <taxon>Chitinophagia</taxon>
        <taxon>Chitinophagales</taxon>
        <taxon>Chitinophagaceae</taxon>
        <taxon>Chitinophaga</taxon>
    </lineage>
</organism>
<evidence type="ECO:0000313" key="4">
    <source>
        <dbReference type="EMBL" id="MET7000126.1"/>
    </source>
</evidence>
<dbReference type="PROSITE" id="PS50297">
    <property type="entry name" value="ANK_REP_REGION"/>
    <property type="match status" value="1"/>
</dbReference>
<dbReference type="PROSITE" id="PS50088">
    <property type="entry name" value="ANK_REPEAT"/>
    <property type="match status" value="1"/>
</dbReference>
<evidence type="ECO:0000256" key="1">
    <source>
        <dbReference type="ARBA" id="ARBA00022737"/>
    </source>
</evidence>
<keyword evidence="5" id="KW-1185">Reference proteome</keyword>
<dbReference type="RefSeq" id="WP_354662686.1">
    <property type="nucleotide sequence ID" value="NZ_JBEXAC010000002.1"/>
</dbReference>
<keyword evidence="2 3" id="KW-0040">ANK repeat</keyword>
<reference evidence="4 5" key="1">
    <citation type="submission" date="2024-06" db="EMBL/GenBank/DDBJ databases">
        <title>Chitinophaga defluvii sp. nov., isolated from municipal sewage.</title>
        <authorList>
            <person name="Zhang L."/>
        </authorList>
    </citation>
    <scope>NUCLEOTIDE SEQUENCE [LARGE SCALE GENOMIC DNA]</scope>
    <source>
        <strain evidence="4 5">H8</strain>
    </source>
</reference>
<dbReference type="Pfam" id="PF12796">
    <property type="entry name" value="Ank_2"/>
    <property type="match status" value="1"/>
</dbReference>
<feature type="repeat" description="ANK" evidence="3">
    <location>
        <begin position="183"/>
        <end position="215"/>
    </location>
</feature>
<proteinExistence type="predicted"/>
<dbReference type="PANTHER" id="PTHR24189">
    <property type="entry name" value="MYOTROPHIN"/>
    <property type="match status" value="1"/>
</dbReference>